<evidence type="ECO:0000256" key="1">
    <source>
        <dbReference type="SAM" id="Phobius"/>
    </source>
</evidence>
<evidence type="ECO:0000313" key="2">
    <source>
        <dbReference type="EMBL" id="NUU74783.1"/>
    </source>
</evidence>
<dbReference type="AlphaFoldDB" id="A0A7Y6EUI9"/>
<dbReference type="EMBL" id="JABMCB010000159">
    <property type="protein sequence ID" value="NUU74783.1"/>
    <property type="molecule type" value="Genomic_DNA"/>
</dbReference>
<evidence type="ECO:0000313" key="3">
    <source>
        <dbReference type="Proteomes" id="UP000526125"/>
    </source>
</evidence>
<organism evidence="2 3">
    <name type="scientific">Paenibacillus xylanilyticus</name>
    <dbReference type="NCBI Taxonomy" id="248903"/>
    <lineage>
        <taxon>Bacteria</taxon>
        <taxon>Bacillati</taxon>
        <taxon>Bacillota</taxon>
        <taxon>Bacilli</taxon>
        <taxon>Bacillales</taxon>
        <taxon>Paenibacillaceae</taxon>
        <taxon>Paenibacillus</taxon>
    </lineage>
</organism>
<dbReference type="Proteomes" id="UP000526125">
    <property type="component" value="Unassembled WGS sequence"/>
</dbReference>
<keyword evidence="1" id="KW-1133">Transmembrane helix</keyword>
<sequence>MQVQFQENMNTLVTLQLQLVRIEEGIKPLAALVPAVAEVRDVSKEALQTAQQTAAKVIELEAELKKTADVAYEAKRRAEDALSRLDKQEKWNDWLKKAFLGPVITTLLGLVITAVWAVFKLS</sequence>
<protein>
    <submittedName>
        <fullName evidence="2">Uncharacterized protein</fullName>
    </submittedName>
</protein>
<feature type="transmembrane region" description="Helical" evidence="1">
    <location>
        <begin position="98"/>
        <end position="119"/>
    </location>
</feature>
<comment type="caution">
    <text evidence="2">The sequence shown here is derived from an EMBL/GenBank/DDBJ whole genome shotgun (WGS) entry which is preliminary data.</text>
</comment>
<reference evidence="2 3" key="1">
    <citation type="submission" date="2020-05" db="EMBL/GenBank/DDBJ databases">
        <title>Genome Sequencing of Type Strains.</title>
        <authorList>
            <person name="Lemaire J.F."/>
            <person name="Inderbitzin P."/>
            <person name="Gregorio O.A."/>
            <person name="Collins S.B."/>
            <person name="Wespe N."/>
            <person name="Knight-Connoni V."/>
        </authorList>
    </citation>
    <scope>NUCLEOTIDE SEQUENCE [LARGE SCALE GENOMIC DNA]</scope>
    <source>
        <strain evidence="2 3">LMG 21957</strain>
    </source>
</reference>
<name>A0A7Y6EUI9_9BACL</name>
<keyword evidence="1" id="KW-0472">Membrane</keyword>
<keyword evidence="1" id="KW-0812">Transmembrane</keyword>
<proteinExistence type="predicted"/>
<gene>
    <name evidence="2" type="ORF">HP552_05945</name>
</gene>
<accession>A0A7Y6EUI9</accession>
<keyword evidence="3" id="KW-1185">Reference proteome</keyword>
<dbReference type="RefSeq" id="WP_175394651.1">
    <property type="nucleotide sequence ID" value="NZ_JABMCB010000159.1"/>
</dbReference>